<gene>
    <name evidence="1" type="ORF">ACFP5Y_03805</name>
</gene>
<name>A0ABW1RXZ4_9LACO</name>
<evidence type="ECO:0000313" key="1">
    <source>
        <dbReference type="EMBL" id="MFC6180343.1"/>
    </source>
</evidence>
<dbReference type="RefSeq" id="WP_137627717.1">
    <property type="nucleotide sequence ID" value="NZ_BJDJ01000003.1"/>
</dbReference>
<accession>A0ABW1RXZ4</accession>
<dbReference type="Proteomes" id="UP001596282">
    <property type="component" value="Unassembled WGS sequence"/>
</dbReference>
<keyword evidence="2" id="KW-1185">Reference proteome</keyword>
<sequence length="201" mass="22588">MTEINPMPRIIRELEQLQSARIVVGVPRSDNQLTMIALVQEYGKTIRPVHGDWLVIPTSNARKMGVTHASQVPGMFRPKGKNILAMKDEGAENGLKVMFILRKEVRIPARPFLRLTYEQNLQLWGHYAAILVSKMIAGDLSATEVQTLLAKRIVTNMKSTIRYFSKPGNAPLTTEAKGFNDPLIDSQKLLNSITYFLEGEI</sequence>
<dbReference type="EMBL" id="JBHSSC010000009">
    <property type="protein sequence ID" value="MFC6180343.1"/>
    <property type="molecule type" value="Genomic_DNA"/>
</dbReference>
<evidence type="ECO:0008006" key="3">
    <source>
        <dbReference type="Google" id="ProtNLM"/>
    </source>
</evidence>
<proteinExistence type="predicted"/>
<organism evidence="1 2">
    <name type="scientific">Lactiplantibacillus daowaiensis</name>
    <dbReference type="NCBI Taxonomy" id="2559918"/>
    <lineage>
        <taxon>Bacteria</taxon>
        <taxon>Bacillati</taxon>
        <taxon>Bacillota</taxon>
        <taxon>Bacilli</taxon>
        <taxon>Lactobacillales</taxon>
        <taxon>Lactobacillaceae</taxon>
        <taxon>Lactiplantibacillus</taxon>
    </lineage>
</organism>
<evidence type="ECO:0000313" key="2">
    <source>
        <dbReference type="Proteomes" id="UP001596282"/>
    </source>
</evidence>
<protein>
    <recommendedName>
        <fullName evidence="3">Morphogenesis protein</fullName>
    </recommendedName>
</protein>
<comment type="caution">
    <text evidence="1">The sequence shown here is derived from an EMBL/GenBank/DDBJ whole genome shotgun (WGS) entry which is preliminary data.</text>
</comment>
<reference evidence="2" key="1">
    <citation type="journal article" date="2019" name="Int. J. Syst. Evol. Microbiol.">
        <title>The Global Catalogue of Microorganisms (GCM) 10K type strain sequencing project: providing services to taxonomists for standard genome sequencing and annotation.</title>
        <authorList>
            <consortium name="The Broad Institute Genomics Platform"/>
            <consortium name="The Broad Institute Genome Sequencing Center for Infectious Disease"/>
            <person name="Wu L."/>
            <person name="Ma J."/>
        </authorList>
    </citation>
    <scope>NUCLEOTIDE SEQUENCE [LARGE SCALE GENOMIC DNA]</scope>
    <source>
        <strain evidence="2">CCM 8933</strain>
    </source>
</reference>